<evidence type="ECO:0000313" key="3">
    <source>
        <dbReference type="Proteomes" id="UP001527181"/>
    </source>
</evidence>
<dbReference type="EMBL" id="JAMDNP010000186">
    <property type="protein sequence ID" value="MCY9765131.1"/>
    <property type="molecule type" value="Genomic_DNA"/>
</dbReference>
<accession>A0ABT4H821</accession>
<dbReference type="InterPro" id="IPR006528">
    <property type="entry name" value="Phage_head_morphogenesis_dom"/>
</dbReference>
<feature type="non-terminal residue" evidence="2">
    <location>
        <position position="212"/>
    </location>
</feature>
<sequence>MKELFDLLTDDIVFEEAVKYFGDKLPVTASEFYKLEEEYKSLAFTVSGYTSIQIINKFHDELLESIEQGRTMQDFRDRMNDFLERRGYEGITNFQADNVFRTNIQTAYQVGHYQQMRSPTVMKLRPYWMYDAVKDSKTRPSHLAMDGKVYRADDPIWDTWYPPNGFRCRCTVKTLSERQLKERGLKVETEPPISAQVNGHHVNVLPDPSFST</sequence>
<reference evidence="2 3" key="1">
    <citation type="submission" date="2022-05" db="EMBL/GenBank/DDBJ databases">
        <title>Genome Sequencing of Bee-Associated Microbes.</title>
        <authorList>
            <person name="Dunlap C."/>
        </authorList>
    </citation>
    <scope>NUCLEOTIDE SEQUENCE [LARGE SCALE GENOMIC DNA]</scope>
    <source>
        <strain evidence="2 3">NRRL B-04010</strain>
    </source>
</reference>
<feature type="domain" description="Phage head morphogenesis" evidence="1">
    <location>
        <begin position="56"/>
        <end position="172"/>
    </location>
</feature>
<dbReference type="Pfam" id="PF04233">
    <property type="entry name" value="Phage_Mu_F"/>
    <property type="match status" value="1"/>
</dbReference>
<evidence type="ECO:0000259" key="1">
    <source>
        <dbReference type="Pfam" id="PF04233"/>
    </source>
</evidence>
<comment type="caution">
    <text evidence="2">The sequence shown here is derived from an EMBL/GenBank/DDBJ whole genome shotgun (WGS) entry which is preliminary data.</text>
</comment>
<name>A0ABT4H821_PAEAL</name>
<protein>
    <submittedName>
        <fullName evidence="2">Phage head morphogenesis protein</fullName>
    </submittedName>
</protein>
<organism evidence="2 3">
    <name type="scientific">Paenibacillus alvei</name>
    <name type="common">Bacillus alvei</name>
    <dbReference type="NCBI Taxonomy" id="44250"/>
    <lineage>
        <taxon>Bacteria</taxon>
        <taxon>Bacillati</taxon>
        <taxon>Bacillota</taxon>
        <taxon>Bacilli</taxon>
        <taxon>Bacillales</taxon>
        <taxon>Paenibacillaceae</taxon>
        <taxon>Paenibacillus</taxon>
    </lineage>
</organism>
<dbReference type="RefSeq" id="WP_268641354.1">
    <property type="nucleotide sequence ID" value="NZ_JAMDNP010000186.1"/>
</dbReference>
<proteinExistence type="predicted"/>
<dbReference type="NCBIfam" id="TIGR01641">
    <property type="entry name" value="phageSPP1_gp7"/>
    <property type="match status" value="1"/>
</dbReference>
<gene>
    <name evidence="2" type="ORF">M5X12_32050</name>
</gene>
<keyword evidence="3" id="KW-1185">Reference proteome</keyword>
<evidence type="ECO:0000313" key="2">
    <source>
        <dbReference type="EMBL" id="MCY9765131.1"/>
    </source>
</evidence>
<dbReference type="Proteomes" id="UP001527181">
    <property type="component" value="Unassembled WGS sequence"/>
</dbReference>